<comment type="similarity">
    <text evidence="1">Belongs to the pseudomonas-type ThrB family.</text>
</comment>
<name>V2URS1_9GAMM</name>
<feature type="domain" description="Aminoglycoside phosphotransferase" evidence="2">
    <location>
        <begin position="41"/>
        <end position="272"/>
    </location>
</feature>
<accession>V2URS1</accession>
<dbReference type="Proteomes" id="UP000018418">
    <property type="component" value="Unassembled WGS sequence"/>
</dbReference>
<dbReference type="Gene3D" id="3.90.1200.10">
    <property type="match status" value="1"/>
</dbReference>
<dbReference type="STRING" id="396323.VH98_01765"/>
<proteinExistence type="inferred from homology"/>
<dbReference type="InterPro" id="IPR002575">
    <property type="entry name" value="Aminoglycoside_PTrfase"/>
</dbReference>
<evidence type="ECO:0000256" key="1">
    <source>
        <dbReference type="ARBA" id="ARBA00038240"/>
    </source>
</evidence>
<dbReference type="HOGENOM" id="CLU_044821_2_0_6"/>
<dbReference type="EMBL" id="AYEU01000006">
    <property type="protein sequence ID" value="ESK51330.1"/>
    <property type="molecule type" value="Genomic_DNA"/>
</dbReference>
<reference evidence="3 4" key="1">
    <citation type="submission" date="2013-10" db="EMBL/GenBank/DDBJ databases">
        <title>The Genome Sequence of Acinetobacter brisouii CIP 110357.</title>
        <authorList>
            <consortium name="The Broad Institute Genomics Platform"/>
            <consortium name="The Broad Institute Genome Sequencing Center for Infectious Disease"/>
            <person name="Cerqueira G."/>
            <person name="Feldgarden M."/>
            <person name="Courvalin P."/>
            <person name="Grillot-Courvalin C."/>
            <person name="Clermont D."/>
            <person name="Rocha E."/>
            <person name="Yoon E.-J."/>
            <person name="Nemec A."/>
            <person name="Young S.K."/>
            <person name="Zeng Q."/>
            <person name="Gargeya S."/>
            <person name="Fitzgerald M."/>
            <person name="Abouelleil A."/>
            <person name="Alvarado L."/>
            <person name="Berlin A.M."/>
            <person name="Chapman S.B."/>
            <person name="Gainer-Dewar J."/>
            <person name="Goldberg J."/>
            <person name="Gnerre S."/>
            <person name="Griggs A."/>
            <person name="Gujja S."/>
            <person name="Hansen M."/>
            <person name="Howarth C."/>
            <person name="Imamovic A."/>
            <person name="Ireland A."/>
            <person name="Larimer J."/>
            <person name="McCowan C."/>
            <person name="Murphy C."/>
            <person name="Pearson M."/>
            <person name="Poon T.W."/>
            <person name="Priest M."/>
            <person name="Roberts A."/>
            <person name="Saif S."/>
            <person name="Shea T."/>
            <person name="Sykes S."/>
            <person name="Wortman J."/>
            <person name="Nusbaum C."/>
            <person name="Birren B."/>
        </authorList>
    </citation>
    <scope>NUCLEOTIDE SEQUENCE [LARGE SCALE GENOMIC DNA]</scope>
    <source>
        <strain evidence="3 4">CIP 110357</strain>
    </source>
</reference>
<dbReference type="AlphaFoldDB" id="V2URS1"/>
<dbReference type="PANTHER" id="PTHR21064">
    <property type="entry name" value="AMINOGLYCOSIDE PHOSPHOTRANSFERASE DOMAIN-CONTAINING PROTEIN-RELATED"/>
    <property type="match status" value="1"/>
</dbReference>
<evidence type="ECO:0000313" key="3">
    <source>
        <dbReference type="EMBL" id="ESK51330.1"/>
    </source>
</evidence>
<dbReference type="Gene3D" id="3.30.200.20">
    <property type="entry name" value="Phosphorylase Kinase, domain 1"/>
    <property type="match status" value="1"/>
</dbReference>
<evidence type="ECO:0000259" key="2">
    <source>
        <dbReference type="Pfam" id="PF01636"/>
    </source>
</evidence>
<dbReference type="GO" id="GO:0009088">
    <property type="term" value="P:threonine biosynthetic process"/>
    <property type="evidence" value="ECO:0007669"/>
    <property type="project" value="TreeGrafter"/>
</dbReference>
<dbReference type="PANTHER" id="PTHR21064:SF6">
    <property type="entry name" value="AMINOGLYCOSIDE PHOSPHOTRANSFERASE DOMAIN-CONTAINING PROTEIN"/>
    <property type="match status" value="1"/>
</dbReference>
<dbReference type="OrthoDB" id="241498at2"/>
<sequence length="336" mass="38448">MNHVEQNEYLDANTLLMLAEQAILQYPKAYQGQVKLLCQSENATFLVRTDKARYALRIHRPNYHSKQDIESELHWLDALTESGIAVPQAILNEHGERVLTLALSDGTTRYAALFNWVEGDMPTTEVDPTAFQQLGQITAKLHRHSKTWQMPDSFQRIIWNHDTMLGAEGHWGDWRNAPYLKKSDHEIIEEAVARIGSDLATFGQSADRYGLIHADLRLTNLLLQNDRIGVIDFDDCGMSWFMHDLAAAISFNEHHAAAPEWVDNWIEGYEREAHISHEEYALIPTFIMQRRIQMMAWVGSHAQTEMALSLGTDWADHTVRLCKKYMNQQQLPVGAA</sequence>
<evidence type="ECO:0000313" key="4">
    <source>
        <dbReference type="Proteomes" id="UP000018418"/>
    </source>
</evidence>
<dbReference type="Pfam" id="PF01636">
    <property type="entry name" value="APH"/>
    <property type="match status" value="1"/>
</dbReference>
<dbReference type="RefSeq" id="WP_004900067.1">
    <property type="nucleotide sequence ID" value="NZ_BBTI01000002.1"/>
</dbReference>
<dbReference type="PATRIC" id="fig|1341683.3.peg.1828"/>
<dbReference type="GO" id="GO:0004413">
    <property type="term" value="F:homoserine kinase activity"/>
    <property type="evidence" value="ECO:0007669"/>
    <property type="project" value="TreeGrafter"/>
</dbReference>
<dbReference type="InterPro" id="IPR050249">
    <property type="entry name" value="Pseudomonas-type_ThrB"/>
</dbReference>
<organism evidence="3 4">
    <name type="scientific">Acinetobacter brisouii CIP 110357</name>
    <dbReference type="NCBI Taxonomy" id="1341683"/>
    <lineage>
        <taxon>Bacteria</taxon>
        <taxon>Pseudomonadati</taxon>
        <taxon>Pseudomonadota</taxon>
        <taxon>Gammaproteobacteria</taxon>
        <taxon>Moraxellales</taxon>
        <taxon>Moraxellaceae</taxon>
        <taxon>Acinetobacter</taxon>
    </lineage>
</organism>
<keyword evidence="4" id="KW-1185">Reference proteome</keyword>
<dbReference type="InterPro" id="IPR011009">
    <property type="entry name" value="Kinase-like_dom_sf"/>
</dbReference>
<gene>
    <name evidence="3" type="ORF">P255_01840</name>
</gene>
<comment type="caution">
    <text evidence="3">The sequence shown here is derived from an EMBL/GenBank/DDBJ whole genome shotgun (WGS) entry which is preliminary data.</text>
</comment>
<dbReference type="SUPFAM" id="SSF56112">
    <property type="entry name" value="Protein kinase-like (PK-like)"/>
    <property type="match status" value="1"/>
</dbReference>
<protein>
    <recommendedName>
        <fullName evidence="2">Aminoglycoside phosphotransferase domain-containing protein</fullName>
    </recommendedName>
</protein>